<comment type="caution">
    <text evidence="1">The sequence shown here is derived from an EMBL/GenBank/DDBJ whole genome shotgun (WGS) entry which is preliminary data.</text>
</comment>
<accession>A0A6G1WRC1</accession>
<dbReference type="EMBL" id="WISB01000140">
    <property type="protein sequence ID" value="MQW72212.1"/>
    <property type="molecule type" value="Genomic_DNA"/>
</dbReference>
<organism evidence="1">
    <name type="scientific">Sinorhizobium medicae</name>
    <dbReference type="NCBI Taxonomy" id="110321"/>
    <lineage>
        <taxon>Bacteria</taxon>
        <taxon>Pseudomonadati</taxon>
        <taxon>Pseudomonadota</taxon>
        <taxon>Alphaproteobacteria</taxon>
        <taxon>Hyphomicrobiales</taxon>
        <taxon>Rhizobiaceae</taxon>
        <taxon>Sinorhizobium/Ensifer group</taxon>
        <taxon>Sinorhizobium</taxon>
    </lineage>
</organism>
<sequence>MTDTPQQFIDWFVKNYPGPDTFIFDPKWHAPKIYRAAIAPAYSEITESYRSSLRMIREAIETIFGPVANLECEEAELLRGPEPHHTADAIIAALQNVAAISRERREVKEIIAAQVQSVCDWDDRTSPDDHPDHLLITLEELTEILENVVDLAASRIRSCLLAGSEAETCDRCQGNGEIVTDWERYRHPHDGDVGDEAVAECPDCNGEGYRAARSCLLDKPEAVEEVRAWEYRDVEGNWHLCRDLEHKQAIEDENWRLAKVRTVFRPLYASISVAAQSVRRDAFEEAAEIEEKVVAGQDQELLTYAALWIAAAIRQRAEEKR</sequence>
<protein>
    <submittedName>
        <fullName evidence="1">Uncharacterized protein</fullName>
    </submittedName>
</protein>
<name>A0A6G1WRC1_9HYPH</name>
<dbReference type="RefSeq" id="WP_153413699.1">
    <property type="nucleotide sequence ID" value="NZ_WISB01000140.1"/>
</dbReference>
<proteinExistence type="predicted"/>
<dbReference type="AlphaFoldDB" id="A0A6G1WRC1"/>
<evidence type="ECO:0000313" key="1">
    <source>
        <dbReference type="EMBL" id="MQW72212.1"/>
    </source>
</evidence>
<gene>
    <name evidence="1" type="ORF">GHJ91_24465</name>
</gene>
<reference evidence="1" key="1">
    <citation type="journal article" date="2013" name="Genome Biol.">
        <title>Comparative genomics of the core and accessory genomes of 48 Sinorhizobium strains comprising five genospecies.</title>
        <authorList>
            <person name="Sugawara M."/>
            <person name="Epstein B."/>
            <person name="Badgley B.D."/>
            <person name="Unno T."/>
            <person name="Xu L."/>
            <person name="Reese J."/>
            <person name="Gyaneshwar P."/>
            <person name="Denny R."/>
            <person name="Mudge J."/>
            <person name="Bharti A.K."/>
            <person name="Farmer A.D."/>
            <person name="May G.D."/>
            <person name="Woodward J.E."/>
            <person name="Medigue C."/>
            <person name="Vallenet D."/>
            <person name="Lajus A."/>
            <person name="Rouy Z."/>
            <person name="Martinez-Vaz B."/>
            <person name="Tiffin P."/>
            <person name="Young N.D."/>
            <person name="Sadowsky M.J."/>
        </authorList>
    </citation>
    <scope>NUCLEOTIDE SEQUENCE</scope>
    <source>
        <strain evidence="1">M1</strain>
    </source>
</reference>